<dbReference type="PRINTS" id="PR00088">
    <property type="entry name" value="HAEMOXYGNASE"/>
</dbReference>
<dbReference type="InterPro" id="IPR016053">
    <property type="entry name" value="Haem_Oase-like"/>
</dbReference>
<dbReference type="InterPro" id="IPR002051">
    <property type="entry name" value="Haem_Oase"/>
</dbReference>
<evidence type="ECO:0000256" key="3">
    <source>
        <dbReference type="ARBA" id="ARBA00023004"/>
    </source>
</evidence>
<keyword evidence="1" id="KW-0349">Heme</keyword>
<dbReference type="PANTHER" id="PTHR10720">
    <property type="entry name" value="HEME OXYGENASE"/>
    <property type="match status" value="1"/>
</dbReference>
<dbReference type="PIRSF" id="PIRSF000343">
    <property type="entry name" value="Haem_Oase"/>
    <property type="match status" value="1"/>
</dbReference>
<keyword evidence="2" id="KW-0479">Metal-binding</keyword>
<dbReference type="Gene3D" id="1.20.910.10">
    <property type="entry name" value="Heme oxygenase-like"/>
    <property type="match status" value="1"/>
</dbReference>
<keyword evidence="3" id="KW-0408">Iron</keyword>
<dbReference type="InterPro" id="IPR016084">
    <property type="entry name" value="Haem_Oase-like_multi-hlx"/>
</dbReference>
<dbReference type="PANTHER" id="PTHR10720:SF0">
    <property type="entry name" value="HEME OXYGENASE"/>
    <property type="match status" value="1"/>
</dbReference>
<evidence type="ECO:0000256" key="2">
    <source>
        <dbReference type="ARBA" id="ARBA00022723"/>
    </source>
</evidence>
<proteinExistence type="predicted"/>
<sequence length="212" mass="23691">MPERFSEVLRAAIRQVHEQANGAAYIGKLLSGELALADFAELATQHYFLYTALEEVADSMRHDPVVGPFVIDGLRRVPALAEDLDFLLGPHWATTIEPNAATKNYCQRLRTVARRWPGGFVAHHYTRYLGDIAGGQVIRAKLRTQHGITGAGAKFYAFDTIGNTVLFRRHYRTLLDSTGWDELERAQVIAETKYAFALNEAVFAELDRDLAG</sequence>
<name>A0ABN2GRM2_9ACTN</name>
<dbReference type="Proteomes" id="UP001500618">
    <property type="component" value="Unassembled WGS sequence"/>
</dbReference>
<evidence type="ECO:0000256" key="1">
    <source>
        <dbReference type="ARBA" id="ARBA00022617"/>
    </source>
</evidence>
<dbReference type="EMBL" id="BAAANY010000009">
    <property type="protein sequence ID" value="GAA1675662.1"/>
    <property type="molecule type" value="Genomic_DNA"/>
</dbReference>
<comment type="caution">
    <text evidence="4">The sequence shown here is derived from an EMBL/GenBank/DDBJ whole genome shotgun (WGS) entry which is preliminary data.</text>
</comment>
<reference evidence="4 5" key="1">
    <citation type="journal article" date="2019" name="Int. J. Syst. Evol. Microbiol.">
        <title>The Global Catalogue of Microorganisms (GCM) 10K type strain sequencing project: providing services to taxonomists for standard genome sequencing and annotation.</title>
        <authorList>
            <consortium name="The Broad Institute Genomics Platform"/>
            <consortium name="The Broad Institute Genome Sequencing Center for Infectious Disease"/>
            <person name="Wu L."/>
            <person name="Ma J."/>
        </authorList>
    </citation>
    <scope>NUCLEOTIDE SEQUENCE [LARGE SCALE GENOMIC DNA]</scope>
    <source>
        <strain evidence="4 5">JCM 14718</strain>
    </source>
</reference>
<gene>
    <name evidence="4" type="ORF">GCM10009765_26210</name>
</gene>
<accession>A0ABN2GRM2</accession>
<dbReference type="SUPFAM" id="SSF48613">
    <property type="entry name" value="Heme oxygenase-like"/>
    <property type="match status" value="1"/>
</dbReference>
<keyword evidence="5" id="KW-1185">Reference proteome</keyword>
<dbReference type="Pfam" id="PF01126">
    <property type="entry name" value="Heme_oxygenase"/>
    <property type="match status" value="1"/>
</dbReference>
<evidence type="ECO:0000313" key="4">
    <source>
        <dbReference type="EMBL" id="GAA1675662.1"/>
    </source>
</evidence>
<organism evidence="4 5">
    <name type="scientific">Fodinicola feengrottensis</name>
    <dbReference type="NCBI Taxonomy" id="435914"/>
    <lineage>
        <taxon>Bacteria</taxon>
        <taxon>Bacillati</taxon>
        <taxon>Actinomycetota</taxon>
        <taxon>Actinomycetes</taxon>
        <taxon>Mycobacteriales</taxon>
        <taxon>Fodinicola</taxon>
    </lineage>
</organism>
<dbReference type="CDD" id="cd19165">
    <property type="entry name" value="HemeO"/>
    <property type="match status" value="1"/>
</dbReference>
<protein>
    <submittedName>
        <fullName evidence="4">Biliverdin-producing heme oxygenase</fullName>
    </submittedName>
</protein>
<evidence type="ECO:0000313" key="5">
    <source>
        <dbReference type="Proteomes" id="UP001500618"/>
    </source>
</evidence>
<dbReference type="RefSeq" id="WP_344310208.1">
    <property type="nucleotide sequence ID" value="NZ_BAAANY010000009.1"/>
</dbReference>